<comment type="caution">
    <text evidence="1">The sequence shown here is derived from an EMBL/GenBank/DDBJ whole genome shotgun (WGS) entry which is preliminary data.</text>
</comment>
<evidence type="ECO:0000313" key="1">
    <source>
        <dbReference type="EMBL" id="CAE7938250.1"/>
    </source>
</evidence>
<name>A0A813C7M0_9DINO</name>
<keyword evidence="2" id="KW-1185">Reference proteome</keyword>
<organism evidence="1 2">
    <name type="scientific">Symbiodinium necroappetens</name>
    <dbReference type="NCBI Taxonomy" id="1628268"/>
    <lineage>
        <taxon>Eukaryota</taxon>
        <taxon>Sar</taxon>
        <taxon>Alveolata</taxon>
        <taxon>Dinophyceae</taxon>
        <taxon>Suessiales</taxon>
        <taxon>Symbiodiniaceae</taxon>
        <taxon>Symbiodinium</taxon>
    </lineage>
</organism>
<evidence type="ECO:0000313" key="2">
    <source>
        <dbReference type="Proteomes" id="UP000601435"/>
    </source>
</evidence>
<dbReference type="Proteomes" id="UP000601435">
    <property type="component" value="Unassembled WGS sequence"/>
</dbReference>
<reference evidence="1" key="1">
    <citation type="submission" date="2021-02" db="EMBL/GenBank/DDBJ databases">
        <authorList>
            <person name="Dougan E. K."/>
            <person name="Rhodes N."/>
            <person name="Thang M."/>
            <person name="Chan C."/>
        </authorList>
    </citation>
    <scope>NUCLEOTIDE SEQUENCE</scope>
</reference>
<gene>
    <name evidence="1" type="primary">ku80</name>
    <name evidence="1" type="ORF">SNEC2469_LOCUS33085</name>
</gene>
<sequence length="197" mass="21107">VDTSETLLSASAFLSQGFDDFATLEAERLKLSELLDRFSGSVPNLQTSSWSEVTQPPLTKEQVALELIQPFLTPNTQTFQSAESMEQAIAGGSLFNASVGSLQSASALLDLDITDEGPASALSFRVLTKFLNAEAARSMGQSGVVAQNRYWRVKAILSKGVIVAAYLSATEKHVLPEYQGTANKAYLDGIVDSLKLA</sequence>
<protein>
    <submittedName>
        <fullName evidence="1">Ku80 protein</fullName>
    </submittedName>
</protein>
<dbReference type="EMBL" id="CAJNJA010085875">
    <property type="protein sequence ID" value="CAE7938250.1"/>
    <property type="molecule type" value="Genomic_DNA"/>
</dbReference>
<dbReference type="OrthoDB" id="30826at2759"/>
<proteinExistence type="predicted"/>
<feature type="non-terminal residue" evidence="1">
    <location>
        <position position="197"/>
    </location>
</feature>
<accession>A0A813C7M0</accession>
<dbReference type="AlphaFoldDB" id="A0A813C7M0"/>